<dbReference type="InterPro" id="IPR035940">
    <property type="entry name" value="CAP_sf"/>
</dbReference>
<dbReference type="GeneID" id="109475946"/>
<evidence type="ECO:0000256" key="2">
    <source>
        <dbReference type="SAM" id="Phobius"/>
    </source>
</evidence>
<dbReference type="Pfam" id="PF00188">
    <property type="entry name" value="CAP"/>
    <property type="match status" value="1"/>
</dbReference>
<dbReference type="InterPro" id="IPR014044">
    <property type="entry name" value="CAP_dom"/>
</dbReference>
<dbReference type="RefSeq" id="XP_019632345.1">
    <property type="nucleotide sequence ID" value="XM_019776786.1"/>
</dbReference>
<dbReference type="SMART" id="SM00198">
    <property type="entry name" value="SCP"/>
    <property type="match status" value="1"/>
</dbReference>
<accession>A0A6P4YSC5</accession>
<keyword evidence="2" id="KW-0472">Membrane</keyword>
<dbReference type="PROSITE" id="PS51670">
    <property type="entry name" value="SHKT"/>
    <property type="match status" value="1"/>
</dbReference>
<evidence type="ECO:0000313" key="5">
    <source>
        <dbReference type="RefSeq" id="XP_019632345.1"/>
    </source>
</evidence>
<dbReference type="Proteomes" id="UP000515135">
    <property type="component" value="Unplaced"/>
</dbReference>
<keyword evidence="2" id="KW-0812">Transmembrane</keyword>
<dbReference type="Gene3D" id="1.10.10.1940">
    <property type="match status" value="1"/>
</dbReference>
<proteinExistence type="predicted"/>
<name>A0A6P4YSC5_BRABE</name>
<dbReference type="SUPFAM" id="SSF55797">
    <property type="entry name" value="PR-1-like"/>
    <property type="match status" value="1"/>
</dbReference>
<comment type="caution">
    <text evidence="1">Lacks conserved residue(s) required for the propagation of feature annotation.</text>
</comment>
<dbReference type="AlphaFoldDB" id="A0A6P4YSC5"/>
<keyword evidence="2" id="KW-1133">Transmembrane helix</keyword>
<protein>
    <submittedName>
        <fullName evidence="5">Uncharacterized protein LOC109475946</fullName>
    </submittedName>
</protein>
<dbReference type="OrthoDB" id="337038at2759"/>
<evidence type="ECO:0000256" key="1">
    <source>
        <dbReference type="PROSITE-ProRule" id="PRU01005"/>
    </source>
</evidence>
<keyword evidence="4" id="KW-1185">Reference proteome</keyword>
<evidence type="ECO:0000259" key="3">
    <source>
        <dbReference type="PROSITE" id="PS51670"/>
    </source>
</evidence>
<dbReference type="PANTHER" id="PTHR10334">
    <property type="entry name" value="CYSTEINE-RICH SECRETORY PROTEIN-RELATED"/>
    <property type="match status" value="1"/>
</dbReference>
<evidence type="ECO:0000313" key="4">
    <source>
        <dbReference type="Proteomes" id="UP000515135"/>
    </source>
</evidence>
<dbReference type="Gene3D" id="3.40.33.10">
    <property type="entry name" value="CAP"/>
    <property type="match status" value="1"/>
</dbReference>
<dbReference type="Pfam" id="PF01549">
    <property type="entry name" value="ShK"/>
    <property type="match status" value="2"/>
</dbReference>
<feature type="transmembrane region" description="Helical" evidence="2">
    <location>
        <begin position="85"/>
        <end position="102"/>
    </location>
</feature>
<sequence>MSGFKKRKLYIIDPDGPGRGVAPMDVQCDLEGQTAVTFIGHDSETRTHVNGFEDSGSYSKNVIYWNSVEQTETKIAVAEDYKMRVLAHIAVLFVILPLLPVAKTFPTNEKQRESFTGSEIAVKTVAKRSTECKNVYSNCACNYYKLKKHCDSPVYRVWMHENCAASCGVCVVDPLFFVCENKYPDQMCEIFANRRLQEKPRLQYFMACNCPKACGICNMPFDTRESTEKEDDTFAQDDCLKLHNDIRRIHGAEDLTWCQKCAEFAQQVVTALRDANSPLQHSSPVYRRWLVDGKMVPHGENQMYNFPKVDCKTAVNSWYEEKPLYNQRHPLRDVETAGHFTQSGSEEPPGITAGN</sequence>
<dbReference type="InterPro" id="IPR003582">
    <property type="entry name" value="ShKT_dom"/>
</dbReference>
<organism evidence="4 5">
    <name type="scientific">Branchiostoma belcheri</name>
    <name type="common">Amphioxus</name>
    <dbReference type="NCBI Taxonomy" id="7741"/>
    <lineage>
        <taxon>Eukaryota</taxon>
        <taxon>Metazoa</taxon>
        <taxon>Chordata</taxon>
        <taxon>Cephalochordata</taxon>
        <taxon>Leptocardii</taxon>
        <taxon>Amphioxiformes</taxon>
        <taxon>Branchiostomatidae</taxon>
        <taxon>Branchiostoma</taxon>
    </lineage>
</organism>
<dbReference type="InterPro" id="IPR001283">
    <property type="entry name" value="CRISP-related"/>
</dbReference>
<feature type="domain" description="ShKT" evidence="3">
    <location>
        <begin position="132"/>
        <end position="170"/>
    </location>
</feature>
<dbReference type="KEGG" id="bbel:109475946"/>
<dbReference type="SMART" id="SM00254">
    <property type="entry name" value="ShKT"/>
    <property type="match status" value="2"/>
</dbReference>
<reference evidence="5" key="1">
    <citation type="submission" date="2025-08" db="UniProtKB">
        <authorList>
            <consortium name="RefSeq"/>
        </authorList>
    </citation>
    <scope>IDENTIFICATION</scope>
    <source>
        <tissue evidence="5">Gonad</tissue>
    </source>
</reference>
<gene>
    <name evidence="5" type="primary">LOC109475946</name>
</gene>